<proteinExistence type="predicted"/>
<evidence type="ECO:0000313" key="1">
    <source>
        <dbReference type="EMBL" id="GKV19178.1"/>
    </source>
</evidence>
<accession>A0AAV5JWY2</accession>
<keyword evidence="2" id="KW-1185">Reference proteome</keyword>
<dbReference type="EMBL" id="BPVZ01000052">
    <property type="protein sequence ID" value="GKV19178.1"/>
    <property type="molecule type" value="Genomic_DNA"/>
</dbReference>
<gene>
    <name evidence="1" type="ORF">SLEP1_g29470</name>
</gene>
<comment type="caution">
    <text evidence="1">The sequence shown here is derived from an EMBL/GenBank/DDBJ whole genome shotgun (WGS) entry which is preliminary data.</text>
</comment>
<organism evidence="1 2">
    <name type="scientific">Rubroshorea leprosula</name>
    <dbReference type="NCBI Taxonomy" id="152421"/>
    <lineage>
        <taxon>Eukaryota</taxon>
        <taxon>Viridiplantae</taxon>
        <taxon>Streptophyta</taxon>
        <taxon>Embryophyta</taxon>
        <taxon>Tracheophyta</taxon>
        <taxon>Spermatophyta</taxon>
        <taxon>Magnoliopsida</taxon>
        <taxon>eudicotyledons</taxon>
        <taxon>Gunneridae</taxon>
        <taxon>Pentapetalae</taxon>
        <taxon>rosids</taxon>
        <taxon>malvids</taxon>
        <taxon>Malvales</taxon>
        <taxon>Dipterocarpaceae</taxon>
        <taxon>Rubroshorea</taxon>
    </lineage>
</organism>
<reference evidence="1 2" key="1">
    <citation type="journal article" date="2021" name="Commun. Biol.">
        <title>The genome of Shorea leprosula (Dipterocarpaceae) highlights the ecological relevance of drought in aseasonal tropical rainforests.</title>
        <authorList>
            <person name="Ng K.K.S."/>
            <person name="Kobayashi M.J."/>
            <person name="Fawcett J.A."/>
            <person name="Hatakeyama M."/>
            <person name="Paape T."/>
            <person name="Ng C.H."/>
            <person name="Ang C.C."/>
            <person name="Tnah L.H."/>
            <person name="Lee C.T."/>
            <person name="Nishiyama T."/>
            <person name="Sese J."/>
            <person name="O'Brien M.J."/>
            <person name="Copetti D."/>
            <person name="Mohd Noor M.I."/>
            <person name="Ong R.C."/>
            <person name="Putra M."/>
            <person name="Sireger I.Z."/>
            <person name="Indrioko S."/>
            <person name="Kosugi Y."/>
            <person name="Izuno A."/>
            <person name="Isagi Y."/>
            <person name="Lee S.L."/>
            <person name="Shimizu K.K."/>
        </authorList>
    </citation>
    <scope>NUCLEOTIDE SEQUENCE [LARGE SCALE GENOMIC DNA]</scope>
    <source>
        <strain evidence="1">214</strain>
    </source>
</reference>
<dbReference type="Proteomes" id="UP001054252">
    <property type="component" value="Unassembled WGS sequence"/>
</dbReference>
<name>A0AAV5JWY2_9ROSI</name>
<sequence>MAFFNIPGKPEFIGSFMPLGIKKSASGFMLLEKFLIFLLEYTFLSLEALCGSVMN</sequence>
<evidence type="ECO:0000313" key="2">
    <source>
        <dbReference type="Proteomes" id="UP001054252"/>
    </source>
</evidence>
<protein>
    <submittedName>
        <fullName evidence="1">Uncharacterized protein</fullName>
    </submittedName>
</protein>
<dbReference type="AlphaFoldDB" id="A0AAV5JWY2"/>